<evidence type="ECO:0000313" key="1">
    <source>
        <dbReference type="EMBL" id="CAF4344351.1"/>
    </source>
</evidence>
<proteinExistence type="predicted"/>
<gene>
    <name evidence="1" type="ORF">JBS370_LOCUS41731</name>
</gene>
<name>A0A820KMQ8_9BILA</name>
<feature type="non-terminal residue" evidence="1">
    <location>
        <position position="1"/>
    </location>
</feature>
<organism evidence="1 2">
    <name type="scientific">Rotaria sordida</name>
    <dbReference type="NCBI Taxonomy" id="392033"/>
    <lineage>
        <taxon>Eukaryota</taxon>
        <taxon>Metazoa</taxon>
        <taxon>Spiralia</taxon>
        <taxon>Gnathifera</taxon>
        <taxon>Rotifera</taxon>
        <taxon>Eurotatoria</taxon>
        <taxon>Bdelloidea</taxon>
        <taxon>Philodinida</taxon>
        <taxon>Philodinidae</taxon>
        <taxon>Rotaria</taxon>
    </lineage>
</organism>
<evidence type="ECO:0000313" key="2">
    <source>
        <dbReference type="Proteomes" id="UP000663836"/>
    </source>
</evidence>
<accession>A0A820KMQ8</accession>
<protein>
    <submittedName>
        <fullName evidence="1">Uncharacterized protein</fullName>
    </submittedName>
</protein>
<dbReference type="EMBL" id="CAJOBD010048605">
    <property type="protein sequence ID" value="CAF4344351.1"/>
    <property type="molecule type" value="Genomic_DNA"/>
</dbReference>
<feature type="non-terminal residue" evidence="1">
    <location>
        <position position="60"/>
    </location>
</feature>
<reference evidence="1" key="1">
    <citation type="submission" date="2021-02" db="EMBL/GenBank/DDBJ databases">
        <authorList>
            <person name="Nowell W R."/>
        </authorList>
    </citation>
    <scope>NUCLEOTIDE SEQUENCE</scope>
</reference>
<dbReference type="AlphaFoldDB" id="A0A820KMQ8"/>
<sequence>RETERMLNERRRFSRSSSILLNDEPGSCWQETIKFIERLYKHAYNKLSTLWNNYRRNRTN</sequence>
<dbReference type="Proteomes" id="UP000663836">
    <property type="component" value="Unassembled WGS sequence"/>
</dbReference>
<comment type="caution">
    <text evidence="1">The sequence shown here is derived from an EMBL/GenBank/DDBJ whole genome shotgun (WGS) entry which is preliminary data.</text>
</comment>